<dbReference type="STRING" id="1122934.SAMN02745691_00310"/>
<accession>A0A1M6BB74</accession>
<evidence type="ECO:0000313" key="2">
    <source>
        <dbReference type="EMBL" id="SHI45979.1"/>
    </source>
</evidence>
<gene>
    <name evidence="2" type="ORF">SAMN02745691_00310</name>
</gene>
<evidence type="ECO:0000256" key="1">
    <source>
        <dbReference type="ARBA" id="ARBA00022801"/>
    </source>
</evidence>
<dbReference type="Proteomes" id="UP000184342">
    <property type="component" value="Unassembled WGS sequence"/>
</dbReference>
<protein>
    <submittedName>
        <fullName evidence="2">FMN phosphatase YigB, HAD superfamily</fullName>
    </submittedName>
</protein>
<dbReference type="InterPro" id="IPR051540">
    <property type="entry name" value="S-2-haloacid_dehalogenase"/>
</dbReference>
<dbReference type="InterPro" id="IPR036412">
    <property type="entry name" value="HAD-like_sf"/>
</dbReference>
<keyword evidence="1" id="KW-0378">Hydrolase</keyword>
<evidence type="ECO:0000313" key="3">
    <source>
        <dbReference type="Proteomes" id="UP000184342"/>
    </source>
</evidence>
<reference evidence="2 3" key="1">
    <citation type="submission" date="2016-11" db="EMBL/GenBank/DDBJ databases">
        <authorList>
            <person name="Jaros S."/>
            <person name="Januszkiewicz K."/>
            <person name="Wedrychowicz H."/>
        </authorList>
    </citation>
    <scope>NUCLEOTIDE SEQUENCE [LARGE SCALE GENOMIC DNA]</scope>
    <source>
        <strain evidence="2 3">DSM 15970</strain>
    </source>
</reference>
<dbReference type="GO" id="GO:0016787">
    <property type="term" value="F:hydrolase activity"/>
    <property type="evidence" value="ECO:0007669"/>
    <property type="project" value="UniProtKB-KW"/>
</dbReference>
<dbReference type="OrthoDB" id="9809962at2"/>
<dbReference type="PANTHER" id="PTHR43316">
    <property type="entry name" value="HYDROLASE, HALOACID DELAHOGENASE-RELATED"/>
    <property type="match status" value="1"/>
</dbReference>
<dbReference type="EMBL" id="FQYT01000003">
    <property type="protein sequence ID" value="SHI45979.1"/>
    <property type="molecule type" value="Genomic_DNA"/>
</dbReference>
<dbReference type="SFLD" id="SFLDG01129">
    <property type="entry name" value="C1.5:_HAD__Beta-PGM__Phosphata"/>
    <property type="match status" value="1"/>
</dbReference>
<sequence length="236" mass="27390">MVKNVLFDLDGTLLPMDHDRFIKKYLDVLTLKLKETPYNAEEIIFALVSGMQTIAKDESGMYTNKETFWRTFTRLYPVDKAVMESVFLDFYENEYSQIKEIVTPNPIIRESVTLLLEKNHNLILATSPVFPEIAVVNRLKWSDLNPVDFSYISSFENSNYAKPSLNYYEDILHKLDLDPGECIMVGNDLHEDGIVEELGIDCYLITDFMINRNNSTRKTKWMGSFTDFHKIIQSSI</sequence>
<dbReference type="Pfam" id="PF00702">
    <property type="entry name" value="Hydrolase"/>
    <property type="match status" value="1"/>
</dbReference>
<keyword evidence="3" id="KW-1185">Reference proteome</keyword>
<dbReference type="AlphaFoldDB" id="A0A1M6BB74"/>
<proteinExistence type="predicted"/>
<dbReference type="SFLD" id="SFLDS00003">
    <property type="entry name" value="Haloacid_Dehalogenase"/>
    <property type="match status" value="1"/>
</dbReference>
<dbReference type="SUPFAM" id="SSF56784">
    <property type="entry name" value="HAD-like"/>
    <property type="match status" value="1"/>
</dbReference>
<dbReference type="PANTHER" id="PTHR43316:SF3">
    <property type="entry name" value="HALOACID DEHALOGENASE, TYPE II (AFU_ORTHOLOGUE AFUA_2G07750)-RELATED"/>
    <property type="match status" value="1"/>
</dbReference>
<dbReference type="RefSeq" id="WP_073992601.1">
    <property type="nucleotide sequence ID" value="NZ_FQYT01000003.1"/>
</dbReference>
<organism evidence="2 3">
    <name type="scientific">Parasporobacterium paucivorans DSM 15970</name>
    <dbReference type="NCBI Taxonomy" id="1122934"/>
    <lineage>
        <taxon>Bacteria</taxon>
        <taxon>Bacillati</taxon>
        <taxon>Bacillota</taxon>
        <taxon>Clostridia</taxon>
        <taxon>Lachnospirales</taxon>
        <taxon>Lachnospiraceae</taxon>
        <taxon>Parasporobacterium</taxon>
    </lineage>
</organism>
<dbReference type="Gene3D" id="3.40.50.1000">
    <property type="entry name" value="HAD superfamily/HAD-like"/>
    <property type="match status" value="1"/>
</dbReference>
<name>A0A1M6BB74_9FIRM</name>
<dbReference type="InterPro" id="IPR023214">
    <property type="entry name" value="HAD_sf"/>
</dbReference>